<evidence type="ECO:0000313" key="3">
    <source>
        <dbReference type="Proteomes" id="UP000001157"/>
    </source>
</evidence>
<dbReference type="KEGG" id="vg:951311"/>
<reference evidence="2 3" key="3">
    <citation type="journal article" date="2002" name="Mol. Microbiol.">
        <title>Natrialba magadii virus phiCh1: first complete nucleotide sequence and functional organization of a virus infecting a haloalkaliphilic archaeon.</title>
        <authorList>
            <person name="Klein R."/>
            <person name="Baranyi U."/>
            <person name="Rossler N."/>
            <person name="Greineder B."/>
            <person name="Scholz H."/>
            <person name="Witte A."/>
        </authorList>
    </citation>
    <scope>NUCLEOTIDE SEQUENCE</scope>
</reference>
<feature type="compositionally biased region" description="Basic residues" evidence="1">
    <location>
        <begin position="44"/>
        <end position="66"/>
    </location>
</feature>
<accession>Q8JKY8</accession>
<dbReference type="Proteomes" id="UP000001157">
    <property type="component" value="Segment"/>
</dbReference>
<reference evidence="2 3" key="2">
    <citation type="journal article" date="2000" name="Virology">
        <title>The structural protein E of the archaeal virus phiCh1: evidence for processing in Natrialba magadii during virus maturation.</title>
        <authorList>
            <person name="Klein R."/>
            <person name="Greineder B."/>
            <person name="Baranyi U."/>
            <person name="Witte A."/>
        </authorList>
    </citation>
    <scope>NUCLEOTIDE SEQUENCE [LARGE SCALE GENOMIC DNA]</scope>
</reference>
<feature type="compositionally biased region" description="Basic and acidic residues" evidence="1">
    <location>
        <begin position="156"/>
        <end position="170"/>
    </location>
</feature>
<organism evidence="2 3">
    <name type="scientific">Natrialba phage PhiCh1</name>
    <dbReference type="NCBI Taxonomy" id="114777"/>
    <lineage>
        <taxon>Viruses</taxon>
        <taxon>Duplodnaviria</taxon>
        <taxon>Heunggongvirae</taxon>
        <taxon>Uroviricota</taxon>
        <taxon>Caudoviricetes</taxon>
        <taxon>Vertoviridae</taxon>
        <taxon>Myohalovirus</taxon>
        <taxon>Myohalovirus alkaliphilum</taxon>
        <taxon>Myohalovirus phiCh1</taxon>
    </lineage>
</organism>
<reference evidence="2 3" key="1">
    <citation type="journal article" date="2000" name="Mol. Microbiol.">
        <title>The archaeal halophilic virus-encoded Dam-like methyltransferase M. phiCh1-I methylates adenine residues and complements dam mutants in the low salt environment of Escherichia coli.</title>
        <authorList>
            <person name="Baranyi U."/>
            <person name="Klein R."/>
            <person name="Lubitz W."/>
            <person name="Kruger D.H."/>
            <person name="Witte A."/>
        </authorList>
    </citation>
    <scope>NUCLEOTIDE SEQUENCE [LARGE SCALE GENOMIC DNA]</scope>
</reference>
<protein>
    <submittedName>
        <fullName evidence="2">Uncharacterized protein</fullName>
    </submittedName>
</protein>
<sequence>MGRAATRATTTRSRRSSALSTTGSSSRRRSPTTSSRASSSRSRTTTRRRSPSPIASRRRTSARRWSGRSAGITVTSGSSTRWTPVIPMTSEELNRLAFERDLALRQAKLSKADLQVIQLALNENRPLEALYTVNNAIERLDEELDAIEEFPNETQADPREGASKEGEIRENVPTREVVDDWLWEQYDFGLKKIEEEYAEFAFTESPEEVDDAR</sequence>
<name>Q8JKY8_9CAUD</name>
<evidence type="ECO:0000256" key="1">
    <source>
        <dbReference type="SAM" id="MobiDB-lite"/>
    </source>
</evidence>
<feature type="region of interest" description="Disordered" evidence="1">
    <location>
        <begin position="1"/>
        <end position="79"/>
    </location>
</feature>
<dbReference type="RefSeq" id="NP_665986.1">
    <property type="nucleotide sequence ID" value="NC_004084.1"/>
</dbReference>
<feature type="region of interest" description="Disordered" evidence="1">
    <location>
        <begin position="151"/>
        <end position="170"/>
    </location>
</feature>
<dbReference type="EMBL" id="AF440695">
    <property type="protein sequence ID" value="AAM88742.1"/>
    <property type="molecule type" value="Genomic_DNA"/>
</dbReference>
<proteinExistence type="predicted"/>
<dbReference type="GeneID" id="951311"/>
<evidence type="ECO:0000313" key="2">
    <source>
        <dbReference type="EMBL" id="AAM88742.1"/>
    </source>
</evidence>
<feature type="compositionally biased region" description="Low complexity" evidence="1">
    <location>
        <begin position="1"/>
        <end position="43"/>
    </location>
</feature>